<dbReference type="EMBL" id="JH413847">
    <property type="protein sequence ID" value="EHL29504.1"/>
    <property type="molecule type" value="Genomic_DNA"/>
</dbReference>
<dbReference type="PANTHER" id="PTHR43661:SF1">
    <property type="entry name" value="PHOSPHOGLUCONATE DEHYDRATASE"/>
    <property type="match status" value="1"/>
</dbReference>
<comment type="cofactor">
    <cofactor evidence="9">
        <name>[4Fe-4S] cluster</name>
        <dbReference type="ChEBI" id="CHEBI:49883"/>
    </cofactor>
    <text evidence="9">Binds 1 [4Fe-4S] cluster.</text>
</comment>
<dbReference type="GO" id="GO:0005829">
    <property type="term" value="C:cytosol"/>
    <property type="evidence" value="ECO:0007669"/>
    <property type="project" value="TreeGrafter"/>
</dbReference>
<evidence type="ECO:0000256" key="1">
    <source>
        <dbReference type="ARBA" id="ARBA00006486"/>
    </source>
</evidence>
<evidence type="ECO:0000256" key="10">
    <source>
        <dbReference type="NCBIfam" id="TIGR01196"/>
    </source>
</evidence>
<accession>G9ET37</accession>
<dbReference type="Pfam" id="PF00920">
    <property type="entry name" value="ILVD_EDD_N"/>
    <property type="match status" value="1"/>
</dbReference>
<keyword evidence="7 9" id="KW-0456">Lyase</keyword>
<reference evidence="13 14" key="1">
    <citation type="journal article" date="2011" name="BMC Genomics">
        <title>Insight into cross-talk between intra-amoebal pathogens.</title>
        <authorList>
            <person name="Gimenez G."/>
            <person name="Bertelli C."/>
            <person name="Moliner C."/>
            <person name="Robert C."/>
            <person name="Raoult D."/>
            <person name="Fournier P.E."/>
            <person name="Greub G."/>
        </authorList>
    </citation>
    <scope>NUCLEOTIDE SEQUENCE [LARGE SCALE GENOMIC DNA]</scope>
    <source>
        <strain evidence="13 14">LLAP12</strain>
    </source>
</reference>
<dbReference type="eggNOG" id="COG0129">
    <property type="taxonomic scope" value="Bacteria"/>
</dbReference>
<evidence type="ECO:0000256" key="9">
    <source>
        <dbReference type="HAMAP-Rule" id="MF_02094"/>
    </source>
</evidence>
<dbReference type="GO" id="GO:0046872">
    <property type="term" value="F:metal ion binding"/>
    <property type="evidence" value="ECO:0007669"/>
    <property type="project" value="UniProtKB-KW"/>
</dbReference>
<dbReference type="AlphaFoldDB" id="G9ET37"/>
<keyword evidence="4 9" id="KW-0408">Iron</keyword>
<proteinExistence type="inferred from homology"/>
<evidence type="ECO:0000256" key="3">
    <source>
        <dbReference type="ARBA" id="ARBA00022723"/>
    </source>
</evidence>
<dbReference type="InterPro" id="IPR004786">
    <property type="entry name" value="6-phosphgluc_deHydtase"/>
</dbReference>
<dbReference type="GO" id="GO:0019521">
    <property type="term" value="P:D-gluconate metabolic process"/>
    <property type="evidence" value="ECO:0007669"/>
    <property type="project" value="UniProtKB-KW"/>
</dbReference>
<keyword evidence="8 9" id="KW-0119">Carbohydrate metabolism</keyword>
<dbReference type="EC" id="4.2.1.12" evidence="9 10"/>
<dbReference type="SUPFAM" id="SSF52016">
    <property type="entry name" value="LeuD/IlvD-like"/>
    <property type="match status" value="1"/>
</dbReference>
<dbReference type="HAMAP" id="MF_02094">
    <property type="entry name" value="Edd"/>
    <property type="match status" value="1"/>
</dbReference>
<feature type="domain" description="Dihydroxy-acid/6-phosphogluconate dehydratase N-terminal" evidence="11">
    <location>
        <begin position="65"/>
        <end position="379"/>
    </location>
</feature>
<dbReference type="SUPFAM" id="SSF143975">
    <property type="entry name" value="IlvD/EDD N-terminal domain-like"/>
    <property type="match status" value="1"/>
</dbReference>
<dbReference type="PROSITE" id="PS00886">
    <property type="entry name" value="ILVD_EDD_1"/>
    <property type="match status" value="1"/>
</dbReference>
<keyword evidence="2 9" id="KW-0004">4Fe-4S</keyword>
<feature type="binding site" evidence="9">
    <location>
        <position position="154"/>
    </location>
    <ligand>
        <name>[4Fe-4S] cluster</name>
        <dbReference type="ChEBI" id="CHEBI:49883"/>
    </ligand>
</feature>
<protein>
    <recommendedName>
        <fullName evidence="9 10">Phosphogluconate dehydratase</fullName>
        <ecNumber evidence="9 10">4.2.1.12</ecNumber>
    </recommendedName>
</protein>
<comment type="function">
    <text evidence="9">Catalyzes the dehydration of 6-phospho-D-gluconate to 2-dehydro-3-deoxy-6-phospho-D-gluconate.</text>
</comment>
<feature type="domain" description="Dihydroxy-acid/6-phosphogluconate dehydratase C-terminal" evidence="12">
    <location>
        <begin position="406"/>
        <end position="598"/>
    </location>
</feature>
<gene>
    <name evidence="9" type="primary">edd</name>
    <name evidence="13" type="ORF">LDG_8466</name>
</gene>
<dbReference type="UniPathway" id="UPA00226"/>
<dbReference type="OrthoDB" id="9807077at2"/>
<evidence type="ECO:0000313" key="13">
    <source>
        <dbReference type="EMBL" id="EHL29504.1"/>
    </source>
</evidence>
<keyword evidence="14" id="KW-1185">Reference proteome</keyword>
<evidence type="ECO:0000256" key="8">
    <source>
        <dbReference type="ARBA" id="ARBA00023277"/>
    </source>
</evidence>
<evidence type="ECO:0000259" key="11">
    <source>
        <dbReference type="Pfam" id="PF00920"/>
    </source>
</evidence>
<evidence type="ECO:0000259" key="12">
    <source>
        <dbReference type="Pfam" id="PF24877"/>
    </source>
</evidence>
<dbReference type="InterPro" id="IPR037237">
    <property type="entry name" value="IlvD/EDD_N"/>
</dbReference>
<dbReference type="Pfam" id="PF24877">
    <property type="entry name" value="ILV_EDD_C"/>
    <property type="match status" value="1"/>
</dbReference>
<evidence type="ECO:0000313" key="14">
    <source>
        <dbReference type="Proteomes" id="UP000002770"/>
    </source>
</evidence>
<sequence>MHSVVAQVTAHIDERSARSRAIYLEHIEKARLNGPQRSLLHCGNLAHGFAACARQDKANLSGMTKANIGIISAYNDMLSAHQPYLQYPEQIKEAIVAAGGVAQFAGGVPAMCDGITQGQPGMELSLLSRDVIAMSAAIGLSHNMFDGGLMLGICDKIVPGLLMAALSFGHLPFIFVPAGPMPSGISNQEKARIRQLYAEGKVDKNALLEAEAASYHSAGTCTFYGTANSNQLVVEVMGLQLPGSSFINPGTPLRDALTKAAAQQVLSLTDLGEHYMPIGQLMDAKTIVNGIVALLASGGSTNHTMHLIAIAAMAGYRVNWDDFAQLSAVTPLIAKIYPNGYADVNHFQRAGGAAYFIRTLLDAQLLHPDVNTVMGYGLDKYTQQPMLENNQLVWHAGPNVSSDESVLISSATPFKAQGGLQVLSGNIGRAVIKTSGLADGKSKIKAPAVVFESQEEFERAYELGFLQRNCIVVLRFQGPKACGMPELHQLTPKLGVLMDKGFQVALLTDGRMSGASGKVPAAIHVTPEAIDNPVLSCIETGDTIVIDAERGRLQLLVSEMELSRRKPSIINTEGLYHGTGRELFGSLRAQFTGAEQGACSLFQGKESCYEL</sequence>
<evidence type="ECO:0000256" key="4">
    <source>
        <dbReference type="ARBA" id="ARBA00023004"/>
    </source>
</evidence>
<dbReference type="InterPro" id="IPR042096">
    <property type="entry name" value="Dihydro-acid_dehy_C"/>
</dbReference>
<evidence type="ECO:0000256" key="6">
    <source>
        <dbReference type="ARBA" id="ARBA00023064"/>
    </source>
</evidence>
<keyword evidence="3 9" id="KW-0479">Metal-binding</keyword>
<dbReference type="HOGENOM" id="CLU_014271_1_2_6"/>
<dbReference type="InterPro" id="IPR000581">
    <property type="entry name" value="ILV_EDD_N"/>
</dbReference>
<dbReference type="GO" id="GO:0004456">
    <property type="term" value="F:phosphogluconate dehydratase activity"/>
    <property type="evidence" value="ECO:0007669"/>
    <property type="project" value="UniProtKB-UniRule"/>
</dbReference>
<evidence type="ECO:0000256" key="5">
    <source>
        <dbReference type="ARBA" id="ARBA00023014"/>
    </source>
</evidence>
<name>G9ET37_9GAMM</name>
<keyword evidence="6 9" id="KW-0311">Gluconate utilization</keyword>
<dbReference type="InterPro" id="IPR020558">
    <property type="entry name" value="DiOHA_6PGluconate_deHydtase_CS"/>
</dbReference>
<dbReference type="FunCoup" id="G9ET37">
    <property type="interactions" value="102"/>
</dbReference>
<dbReference type="STRING" id="658187.LDG_8466"/>
<dbReference type="PROSITE" id="PS00887">
    <property type="entry name" value="ILVD_EDD_2"/>
    <property type="match status" value="1"/>
</dbReference>
<dbReference type="InterPro" id="IPR056740">
    <property type="entry name" value="ILV_EDD_C"/>
</dbReference>
<evidence type="ECO:0000256" key="7">
    <source>
        <dbReference type="ARBA" id="ARBA00023239"/>
    </source>
</evidence>
<comment type="catalytic activity">
    <reaction evidence="9">
        <text>6-phospho-D-gluconate = 2-dehydro-3-deoxy-6-phospho-D-gluconate + H2O</text>
        <dbReference type="Rhea" id="RHEA:17277"/>
        <dbReference type="ChEBI" id="CHEBI:15377"/>
        <dbReference type="ChEBI" id="CHEBI:57569"/>
        <dbReference type="ChEBI" id="CHEBI:58759"/>
        <dbReference type="EC" id="4.2.1.12"/>
    </reaction>
</comment>
<dbReference type="InParanoid" id="G9ET37"/>
<comment type="pathway">
    <text evidence="9">Carbohydrate metabolism; Entner-Doudoroff pathway.</text>
</comment>
<dbReference type="GO" id="GO:0009255">
    <property type="term" value="P:Entner-Doudoroff pathway through 6-phosphogluconate"/>
    <property type="evidence" value="ECO:0007669"/>
    <property type="project" value="UniProtKB-UniRule"/>
</dbReference>
<feature type="binding site" evidence="9">
    <location>
        <position position="221"/>
    </location>
    <ligand>
        <name>[4Fe-4S] cluster</name>
        <dbReference type="ChEBI" id="CHEBI:49883"/>
    </ligand>
</feature>
<dbReference type="RefSeq" id="WP_006872341.1">
    <property type="nucleotide sequence ID" value="NZ_JH413847.1"/>
</dbReference>
<keyword evidence="5 9" id="KW-0411">Iron-sulfur</keyword>
<dbReference type="Gene3D" id="3.50.30.80">
    <property type="entry name" value="IlvD/EDD C-terminal domain-like"/>
    <property type="match status" value="1"/>
</dbReference>
<organism evidence="13 14">
    <name type="scientific">Legionella drancourtii LLAP12</name>
    <dbReference type="NCBI Taxonomy" id="658187"/>
    <lineage>
        <taxon>Bacteria</taxon>
        <taxon>Pseudomonadati</taxon>
        <taxon>Pseudomonadota</taxon>
        <taxon>Gammaproteobacteria</taxon>
        <taxon>Legionellales</taxon>
        <taxon>Legionellaceae</taxon>
        <taxon>Legionella</taxon>
    </lineage>
</organism>
<comment type="similarity">
    <text evidence="1 9">Belongs to the IlvD/Edd family.</text>
</comment>
<dbReference type="Proteomes" id="UP000002770">
    <property type="component" value="Unassembled WGS sequence"/>
</dbReference>
<dbReference type="GO" id="GO:0051539">
    <property type="term" value="F:4 iron, 4 sulfur cluster binding"/>
    <property type="evidence" value="ECO:0007669"/>
    <property type="project" value="UniProtKB-UniRule"/>
</dbReference>
<dbReference type="PANTHER" id="PTHR43661">
    <property type="entry name" value="D-XYLONATE DEHYDRATASE"/>
    <property type="match status" value="1"/>
</dbReference>
<evidence type="ECO:0000256" key="2">
    <source>
        <dbReference type="ARBA" id="ARBA00022485"/>
    </source>
</evidence>
<dbReference type="NCBIfam" id="TIGR01196">
    <property type="entry name" value="edd"/>
    <property type="match status" value="1"/>
</dbReference>